<evidence type="ECO:0000256" key="1">
    <source>
        <dbReference type="SAM" id="MobiDB-lite"/>
    </source>
</evidence>
<protein>
    <submittedName>
        <fullName evidence="2">Uncharacterized protein</fullName>
    </submittedName>
</protein>
<dbReference type="EMBL" id="MDZB01000131">
    <property type="protein sequence ID" value="OGX83431.1"/>
    <property type="molecule type" value="Genomic_DNA"/>
</dbReference>
<organism evidence="2 3">
    <name type="scientific">Hymenobacter lapidarius</name>
    <dbReference type="NCBI Taxonomy" id="1908237"/>
    <lineage>
        <taxon>Bacteria</taxon>
        <taxon>Pseudomonadati</taxon>
        <taxon>Bacteroidota</taxon>
        <taxon>Cytophagia</taxon>
        <taxon>Cytophagales</taxon>
        <taxon>Hymenobacteraceae</taxon>
        <taxon>Hymenobacter</taxon>
    </lineage>
</organism>
<dbReference type="Proteomes" id="UP000176294">
    <property type="component" value="Unassembled WGS sequence"/>
</dbReference>
<accession>A0A1G1SXT2</accession>
<dbReference type="OrthoDB" id="1492803at2"/>
<sequence>MKISVEAGQDKGFLPDGRHVVEITAIEEGTSEHQNVPFFAARMESEDGYVSQRFYNSEAGHPIILQLYSAAGIKPEEGKDLDTKQLIGKRLSVEVSDHSYADPVSGNERSVRQATGFKAA</sequence>
<feature type="region of interest" description="Disordered" evidence="1">
    <location>
        <begin position="98"/>
        <end position="120"/>
    </location>
</feature>
<reference evidence="2 3" key="1">
    <citation type="submission" date="2016-08" db="EMBL/GenBank/DDBJ databases">
        <title>Hymenobacter coccineus sp. nov., Hymenobacter lapidarius sp. nov. and Hymenobacter glacialis sp. nov., isolated from Antarctic soil.</title>
        <authorList>
            <person name="Sedlacek I."/>
            <person name="Kralova S."/>
            <person name="Kyrova K."/>
            <person name="Maslanova I."/>
            <person name="Stankova E."/>
            <person name="Vrbovska V."/>
            <person name="Nemec M."/>
            <person name="Bartak M."/>
            <person name="Svec P."/>
            <person name="Busse H.-J."/>
            <person name="Pantucek R."/>
        </authorList>
    </citation>
    <scope>NUCLEOTIDE SEQUENCE [LARGE SCALE GENOMIC DNA]</scope>
    <source>
        <strain evidence="2 3">CCM 8643</strain>
    </source>
</reference>
<comment type="caution">
    <text evidence="2">The sequence shown here is derived from an EMBL/GenBank/DDBJ whole genome shotgun (WGS) entry which is preliminary data.</text>
</comment>
<evidence type="ECO:0000313" key="3">
    <source>
        <dbReference type="Proteomes" id="UP000176294"/>
    </source>
</evidence>
<dbReference type="AlphaFoldDB" id="A0A1G1SXT2"/>
<evidence type="ECO:0000313" key="2">
    <source>
        <dbReference type="EMBL" id="OGX83431.1"/>
    </source>
</evidence>
<dbReference type="RefSeq" id="WP_070729402.1">
    <property type="nucleotide sequence ID" value="NZ_MDZB01000131.1"/>
</dbReference>
<gene>
    <name evidence="2" type="ORF">BEN47_03850</name>
</gene>
<keyword evidence="3" id="KW-1185">Reference proteome</keyword>
<name>A0A1G1SXT2_9BACT</name>
<proteinExistence type="predicted"/>